<name>A0A6M3KVL4_9ZZZZ</name>
<dbReference type="EMBL" id="MT142623">
    <property type="protein sequence ID" value="QJA86223.1"/>
    <property type="molecule type" value="Genomic_DNA"/>
</dbReference>
<dbReference type="AlphaFoldDB" id="A0A6M3KVL4"/>
<protein>
    <submittedName>
        <fullName evidence="1">Uncharacterized protein</fullName>
    </submittedName>
</protein>
<organism evidence="1">
    <name type="scientific">viral metagenome</name>
    <dbReference type="NCBI Taxonomy" id="1070528"/>
    <lineage>
        <taxon>unclassified sequences</taxon>
        <taxon>metagenomes</taxon>
        <taxon>organismal metagenomes</taxon>
    </lineage>
</organism>
<gene>
    <name evidence="1" type="ORF">MM415B02110_0005</name>
</gene>
<proteinExistence type="predicted"/>
<sequence>MANIVAKTIVNHHVGLIDDIEDNYFISNPIIFPFNVDYQELIAMPYDIYQAIIDSYEINLDPNGYKHIDRSLKHF</sequence>
<accession>A0A6M3KVL4</accession>
<evidence type="ECO:0000313" key="1">
    <source>
        <dbReference type="EMBL" id="QJA86223.1"/>
    </source>
</evidence>
<reference evidence="1" key="1">
    <citation type="submission" date="2020-03" db="EMBL/GenBank/DDBJ databases">
        <title>The deep terrestrial virosphere.</title>
        <authorList>
            <person name="Holmfeldt K."/>
            <person name="Nilsson E."/>
            <person name="Simone D."/>
            <person name="Lopez-Fernandez M."/>
            <person name="Wu X."/>
            <person name="de Brujin I."/>
            <person name="Lundin D."/>
            <person name="Andersson A."/>
            <person name="Bertilsson S."/>
            <person name="Dopson M."/>
        </authorList>
    </citation>
    <scope>NUCLEOTIDE SEQUENCE</scope>
    <source>
        <strain evidence="1">MM415B02110</strain>
    </source>
</reference>